<evidence type="ECO:0000313" key="9">
    <source>
        <dbReference type="Proteomes" id="UP000295277"/>
    </source>
</evidence>
<accession>A0A4R1YKH7</accession>
<evidence type="ECO:0000313" key="8">
    <source>
        <dbReference type="EMBL" id="TCM77353.1"/>
    </source>
</evidence>
<keyword evidence="5" id="KW-0732">Signal</keyword>
<name>A0A4R1YKH7_9RHOB</name>
<comment type="caution">
    <text evidence="8">The sequence shown here is derived from an EMBL/GenBank/DDBJ whole genome shotgun (WGS) entry which is preliminary data.</text>
</comment>
<proteinExistence type="inferred from homology"/>
<dbReference type="Proteomes" id="UP000295277">
    <property type="component" value="Unassembled WGS sequence"/>
</dbReference>
<dbReference type="SUPFAM" id="SSF56935">
    <property type="entry name" value="Porins"/>
    <property type="match status" value="1"/>
</dbReference>
<dbReference type="InterPro" id="IPR005017">
    <property type="entry name" value="OMPP1/FadL/TodX"/>
</dbReference>
<organism evidence="8 9">
    <name type="scientific">Rhodovulum steppense</name>
    <dbReference type="NCBI Taxonomy" id="540251"/>
    <lineage>
        <taxon>Bacteria</taxon>
        <taxon>Pseudomonadati</taxon>
        <taxon>Pseudomonadota</taxon>
        <taxon>Alphaproteobacteria</taxon>
        <taxon>Rhodobacterales</taxon>
        <taxon>Paracoccaceae</taxon>
        <taxon>Rhodovulum</taxon>
    </lineage>
</organism>
<dbReference type="Pfam" id="PF03349">
    <property type="entry name" value="Toluene_X"/>
    <property type="match status" value="1"/>
</dbReference>
<evidence type="ECO:0000256" key="5">
    <source>
        <dbReference type="ARBA" id="ARBA00022729"/>
    </source>
</evidence>
<evidence type="ECO:0000256" key="3">
    <source>
        <dbReference type="ARBA" id="ARBA00022452"/>
    </source>
</evidence>
<keyword evidence="6" id="KW-0472">Membrane</keyword>
<gene>
    <name evidence="8" type="ORF">EV216_13034</name>
</gene>
<dbReference type="EMBL" id="SLVM01000030">
    <property type="protein sequence ID" value="TCM77353.1"/>
    <property type="molecule type" value="Genomic_DNA"/>
</dbReference>
<dbReference type="OrthoDB" id="6679728at2"/>
<evidence type="ECO:0000256" key="6">
    <source>
        <dbReference type="ARBA" id="ARBA00023136"/>
    </source>
</evidence>
<dbReference type="Gene3D" id="2.40.160.60">
    <property type="entry name" value="Outer membrane protein transport protein (OMPP1/FadL/TodX)"/>
    <property type="match status" value="1"/>
</dbReference>
<evidence type="ECO:0000256" key="2">
    <source>
        <dbReference type="ARBA" id="ARBA00008163"/>
    </source>
</evidence>
<evidence type="ECO:0000256" key="7">
    <source>
        <dbReference type="ARBA" id="ARBA00023237"/>
    </source>
</evidence>
<dbReference type="GO" id="GO:0009279">
    <property type="term" value="C:cell outer membrane"/>
    <property type="evidence" value="ECO:0007669"/>
    <property type="project" value="UniProtKB-SubCell"/>
</dbReference>
<comment type="subcellular location">
    <subcellularLocation>
        <location evidence="1">Cell outer membrane</location>
        <topology evidence="1">Multi-pass membrane protein</topology>
    </subcellularLocation>
</comment>
<dbReference type="RefSeq" id="WP_132696502.1">
    <property type="nucleotide sequence ID" value="NZ_SLVM01000030.1"/>
</dbReference>
<protein>
    <submittedName>
        <fullName evidence="8">Long-subunit fatty acid transport protein</fullName>
    </submittedName>
</protein>
<sequence length="367" mass="38914">MKNVVTGVVLTAMGIGSAHAGGVERSTQSVGILFEPGTYAELSFSRFDANVSGTSAFLGPTIGAGDMAPGYNTFSLGYKQALTPSLDLALILDQPIGADVDYRSGTGYPVAGTTAELDATAVTALARYRFDNNLSLIGGLRALRTSGTVNLPFPALDPNPYTLETSKETDFGYVLGIAWEKPEIAARVALTYNSAINHTFDAAESGPSTGGIVVDSTFKTEIPESINLEFQTGIAADTLLFGSVRWVNWTEFTIDPDEYRNVYGNALVFYTDDVITYNLGLGRKFNDNWSGAVLLGYEETKGNVTGNLGPTDGFKSAGLALTYTNGPAKITGGLRYVDIGDATTRGIDGDFSGNYGWGFGLRVGYSF</sequence>
<dbReference type="AlphaFoldDB" id="A0A4R1YKH7"/>
<keyword evidence="9" id="KW-1185">Reference proteome</keyword>
<reference evidence="8 9" key="1">
    <citation type="submission" date="2019-03" db="EMBL/GenBank/DDBJ databases">
        <title>Genomic Encyclopedia of Type Strains, Phase IV (KMG-IV): sequencing the most valuable type-strain genomes for metagenomic binning, comparative biology and taxonomic classification.</title>
        <authorList>
            <person name="Goeker M."/>
        </authorList>
    </citation>
    <scope>NUCLEOTIDE SEQUENCE [LARGE SCALE GENOMIC DNA]</scope>
    <source>
        <strain evidence="8 9">DSM 21153</strain>
    </source>
</reference>
<evidence type="ECO:0000256" key="4">
    <source>
        <dbReference type="ARBA" id="ARBA00022692"/>
    </source>
</evidence>
<keyword evidence="4" id="KW-0812">Transmembrane</keyword>
<comment type="similarity">
    <text evidence="2">Belongs to the OmpP1/FadL family.</text>
</comment>
<evidence type="ECO:0000256" key="1">
    <source>
        <dbReference type="ARBA" id="ARBA00004571"/>
    </source>
</evidence>
<keyword evidence="7" id="KW-0998">Cell outer membrane</keyword>
<keyword evidence="3" id="KW-1134">Transmembrane beta strand</keyword>